<organism evidence="2 3">
    <name type="scientific">Tanacetum coccineum</name>
    <dbReference type="NCBI Taxonomy" id="301880"/>
    <lineage>
        <taxon>Eukaryota</taxon>
        <taxon>Viridiplantae</taxon>
        <taxon>Streptophyta</taxon>
        <taxon>Embryophyta</taxon>
        <taxon>Tracheophyta</taxon>
        <taxon>Spermatophyta</taxon>
        <taxon>Magnoliopsida</taxon>
        <taxon>eudicotyledons</taxon>
        <taxon>Gunneridae</taxon>
        <taxon>Pentapetalae</taxon>
        <taxon>asterids</taxon>
        <taxon>campanulids</taxon>
        <taxon>Asterales</taxon>
        <taxon>Asteraceae</taxon>
        <taxon>Asteroideae</taxon>
        <taxon>Anthemideae</taxon>
        <taxon>Anthemidinae</taxon>
        <taxon>Tanacetum</taxon>
    </lineage>
</organism>
<dbReference type="EMBL" id="BQNB010010141">
    <property type="protein sequence ID" value="GJS73267.1"/>
    <property type="molecule type" value="Genomic_DNA"/>
</dbReference>
<proteinExistence type="predicted"/>
<comment type="caution">
    <text evidence="2">The sequence shown here is derived from an EMBL/GenBank/DDBJ whole genome shotgun (WGS) entry which is preliminary data.</text>
</comment>
<name>A0ABQ4Y7Z6_9ASTR</name>
<keyword evidence="3" id="KW-1185">Reference proteome</keyword>
<sequence length="149" mass="16479">MLSSSLMRKAKLNDDLKKVDEKLDATKRKLQEPYQQAGNESQEGKEDIMDDVSAVHKENKREGVIVPIYALLKAAIEVELFLSQKSYNSPCLNDGTAEVTDVSFPVLVATAKSADMEHLNMSLEKLNDVGCKKLSEMIGVSRCESIKSS</sequence>
<dbReference type="Proteomes" id="UP001151760">
    <property type="component" value="Unassembled WGS sequence"/>
</dbReference>
<gene>
    <name evidence="2" type="ORF">Tco_0706108</name>
</gene>
<accession>A0ABQ4Y7Z6</accession>
<protein>
    <submittedName>
        <fullName evidence="2">Uncharacterized protein</fullName>
    </submittedName>
</protein>
<reference evidence="2" key="2">
    <citation type="submission" date="2022-01" db="EMBL/GenBank/DDBJ databases">
        <authorList>
            <person name="Yamashiro T."/>
            <person name="Shiraishi A."/>
            <person name="Satake H."/>
            <person name="Nakayama K."/>
        </authorList>
    </citation>
    <scope>NUCLEOTIDE SEQUENCE</scope>
</reference>
<reference evidence="2" key="1">
    <citation type="journal article" date="2022" name="Int. J. Mol. Sci.">
        <title>Draft Genome of Tanacetum Coccineum: Genomic Comparison of Closely Related Tanacetum-Family Plants.</title>
        <authorList>
            <person name="Yamashiro T."/>
            <person name="Shiraishi A."/>
            <person name="Nakayama K."/>
            <person name="Satake H."/>
        </authorList>
    </citation>
    <scope>NUCLEOTIDE SEQUENCE</scope>
</reference>
<feature type="region of interest" description="Disordered" evidence="1">
    <location>
        <begin position="27"/>
        <end position="49"/>
    </location>
</feature>
<evidence type="ECO:0000313" key="3">
    <source>
        <dbReference type="Proteomes" id="UP001151760"/>
    </source>
</evidence>
<evidence type="ECO:0000256" key="1">
    <source>
        <dbReference type="SAM" id="MobiDB-lite"/>
    </source>
</evidence>
<evidence type="ECO:0000313" key="2">
    <source>
        <dbReference type="EMBL" id="GJS73267.1"/>
    </source>
</evidence>